<feature type="region of interest" description="Disordered" evidence="1">
    <location>
        <begin position="1"/>
        <end position="101"/>
    </location>
</feature>
<keyword evidence="3" id="KW-1185">Reference proteome</keyword>
<dbReference type="Proteomes" id="UP001488838">
    <property type="component" value="Unassembled WGS sequence"/>
</dbReference>
<protein>
    <submittedName>
        <fullName evidence="2">Uncharacterized protein</fullName>
    </submittedName>
</protein>
<feature type="compositionally biased region" description="Polar residues" evidence="1">
    <location>
        <begin position="1"/>
        <end position="18"/>
    </location>
</feature>
<evidence type="ECO:0000313" key="2">
    <source>
        <dbReference type="EMBL" id="KAK7800887.1"/>
    </source>
</evidence>
<comment type="caution">
    <text evidence="2">The sequence shown here is derived from an EMBL/GenBank/DDBJ whole genome shotgun (WGS) entry which is preliminary data.</text>
</comment>
<organism evidence="2 3">
    <name type="scientific">Myodes glareolus</name>
    <name type="common">Bank vole</name>
    <name type="synonym">Clethrionomys glareolus</name>
    <dbReference type="NCBI Taxonomy" id="447135"/>
    <lineage>
        <taxon>Eukaryota</taxon>
        <taxon>Metazoa</taxon>
        <taxon>Chordata</taxon>
        <taxon>Craniata</taxon>
        <taxon>Vertebrata</taxon>
        <taxon>Euteleostomi</taxon>
        <taxon>Mammalia</taxon>
        <taxon>Eutheria</taxon>
        <taxon>Euarchontoglires</taxon>
        <taxon>Glires</taxon>
        <taxon>Rodentia</taxon>
        <taxon>Myomorpha</taxon>
        <taxon>Muroidea</taxon>
        <taxon>Cricetidae</taxon>
        <taxon>Arvicolinae</taxon>
        <taxon>Myodes</taxon>
    </lineage>
</organism>
<gene>
    <name evidence="2" type="ORF">U0070_011197</name>
</gene>
<dbReference type="EMBL" id="JBBHLL010000531">
    <property type="protein sequence ID" value="KAK7800887.1"/>
    <property type="molecule type" value="Genomic_DNA"/>
</dbReference>
<name>A0AAW0HFI0_MYOGA</name>
<dbReference type="AlphaFoldDB" id="A0AAW0HFI0"/>
<reference evidence="2 3" key="1">
    <citation type="journal article" date="2023" name="bioRxiv">
        <title>Conserved and derived expression patterns and positive selection on dental genes reveal complex evolutionary context of ever-growing rodent molars.</title>
        <authorList>
            <person name="Calamari Z.T."/>
            <person name="Song A."/>
            <person name="Cohen E."/>
            <person name="Akter M."/>
            <person name="Roy R.D."/>
            <person name="Hallikas O."/>
            <person name="Christensen M.M."/>
            <person name="Li P."/>
            <person name="Marangoni P."/>
            <person name="Jernvall J."/>
            <person name="Klein O.D."/>
        </authorList>
    </citation>
    <scope>NUCLEOTIDE SEQUENCE [LARGE SCALE GENOMIC DNA]</scope>
    <source>
        <strain evidence="2">V071</strain>
    </source>
</reference>
<proteinExistence type="predicted"/>
<sequence>MLGHSYHSSVRPVSTVQPPLTPTKRHSLCSPVQRGQGRNSCGQGPGMFCPESQPLETSQVPKETVRLDLLLEDSSQNREDPLADYHDDVCQVPKNIPPKNK</sequence>
<feature type="compositionally biased region" description="Basic and acidic residues" evidence="1">
    <location>
        <begin position="75"/>
        <end position="89"/>
    </location>
</feature>
<evidence type="ECO:0000256" key="1">
    <source>
        <dbReference type="SAM" id="MobiDB-lite"/>
    </source>
</evidence>
<accession>A0AAW0HFI0</accession>
<evidence type="ECO:0000313" key="3">
    <source>
        <dbReference type="Proteomes" id="UP001488838"/>
    </source>
</evidence>